<dbReference type="Proteomes" id="UP000824469">
    <property type="component" value="Unassembled WGS sequence"/>
</dbReference>
<feature type="non-terminal residue" evidence="3">
    <location>
        <position position="61"/>
    </location>
</feature>
<protein>
    <recommendedName>
        <fullName evidence="2">FAS1 domain-containing protein</fullName>
    </recommendedName>
</protein>
<evidence type="ECO:0000256" key="1">
    <source>
        <dbReference type="ARBA" id="ARBA00007843"/>
    </source>
</evidence>
<dbReference type="InterPro" id="IPR036378">
    <property type="entry name" value="FAS1_dom_sf"/>
</dbReference>
<name>A0AA38C6A4_TAXCH</name>
<keyword evidence="4" id="KW-1185">Reference proteome</keyword>
<comment type="caution">
    <text evidence="3">The sequence shown here is derived from an EMBL/GenBank/DDBJ whole genome shotgun (WGS) entry which is preliminary data.</text>
</comment>
<dbReference type="SUPFAM" id="SSF82153">
    <property type="entry name" value="FAS1 domain"/>
    <property type="match status" value="1"/>
</dbReference>
<sequence>MIVPSRIAEAPSLAPEEVNITAVLLRFGHGTFARLLNQTGVMKTYEEVLAAGGLTVFAPND</sequence>
<accession>A0AA38C6A4</accession>
<evidence type="ECO:0000313" key="4">
    <source>
        <dbReference type="Proteomes" id="UP000824469"/>
    </source>
</evidence>
<dbReference type="InterPro" id="IPR000782">
    <property type="entry name" value="FAS1_domain"/>
</dbReference>
<gene>
    <name evidence="3" type="ORF">KI387_041452</name>
</gene>
<organism evidence="3 4">
    <name type="scientific">Taxus chinensis</name>
    <name type="common">Chinese yew</name>
    <name type="synonym">Taxus wallichiana var. chinensis</name>
    <dbReference type="NCBI Taxonomy" id="29808"/>
    <lineage>
        <taxon>Eukaryota</taxon>
        <taxon>Viridiplantae</taxon>
        <taxon>Streptophyta</taxon>
        <taxon>Embryophyta</taxon>
        <taxon>Tracheophyta</taxon>
        <taxon>Spermatophyta</taxon>
        <taxon>Pinopsida</taxon>
        <taxon>Pinidae</taxon>
        <taxon>Conifers II</taxon>
        <taxon>Cupressales</taxon>
        <taxon>Taxaceae</taxon>
        <taxon>Taxus</taxon>
    </lineage>
</organism>
<dbReference type="AlphaFoldDB" id="A0AA38C6A4"/>
<evidence type="ECO:0000313" key="3">
    <source>
        <dbReference type="EMBL" id="KAH9293356.1"/>
    </source>
</evidence>
<proteinExistence type="inferred from homology"/>
<dbReference type="EMBL" id="JAHRHJ020001233">
    <property type="protein sequence ID" value="KAH9293356.1"/>
    <property type="molecule type" value="Genomic_DNA"/>
</dbReference>
<evidence type="ECO:0000259" key="2">
    <source>
        <dbReference type="PROSITE" id="PS50213"/>
    </source>
</evidence>
<reference evidence="3 4" key="1">
    <citation type="journal article" date="2021" name="Nat. Plants">
        <title>The Taxus genome provides insights into paclitaxel biosynthesis.</title>
        <authorList>
            <person name="Xiong X."/>
            <person name="Gou J."/>
            <person name="Liao Q."/>
            <person name="Li Y."/>
            <person name="Zhou Q."/>
            <person name="Bi G."/>
            <person name="Li C."/>
            <person name="Du R."/>
            <person name="Wang X."/>
            <person name="Sun T."/>
            <person name="Guo L."/>
            <person name="Liang H."/>
            <person name="Lu P."/>
            <person name="Wu Y."/>
            <person name="Zhang Z."/>
            <person name="Ro D.K."/>
            <person name="Shang Y."/>
            <person name="Huang S."/>
            <person name="Yan J."/>
        </authorList>
    </citation>
    <scope>NUCLEOTIDE SEQUENCE [LARGE SCALE GENOMIC DNA]</scope>
    <source>
        <strain evidence="3">Ta-2019</strain>
    </source>
</reference>
<feature type="domain" description="FAS1" evidence="2">
    <location>
        <begin position="16"/>
        <end position="61"/>
    </location>
</feature>
<comment type="similarity">
    <text evidence="1">Belongs to the fasciclin-like AGP family.</text>
</comment>
<dbReference type="PROSITE" id="PS50213">
    <property type="entry name" value="FAS1"/>
    <property type="match status" value="1"/>
</dbReference>